<dbReference type="GeneID" id="10040736"/>
<evidence type="ECO:0000313" key="6">
    <source>
        <dbReference type="Proteomes" id="UP000007478"/>
    </source>
</evidence>
<dbReference type="OrthoDB" id="25494at2157"/>
<dbReference type="Proteomes" id="UP000007478">
    <property type="component" value="Chromosome"/>
</dbReference>
<evidence type="ECO:0000256" key="2">
    <source>
        <dbReference type="ARBA" id="ARBA00007131"/>
    </source>
</evidence>
<dbReference type="InterPro" id="IPR029061">
    <property type="entry name" value="THDP-binding"/>
</dbReference>
<dbReference type="Gene3D" id="3.40.50.970">
    <property type="match status" value="1"/>
</dbReference>
<organism evidence="5 6">
    <name type="scientific">Thermococcus barophilus (strain DSM 11836 / MP)</name>
    <dbReference type="NCBI Taxonomy" id="391623"/>
    <lineage>
        <taxon>Archaea</taxon>
        <taxon>Methanobacteriati</taxon>
        <taxon>Methanobacteriota</taxon>
        <taxon>Thermococci</taxon>
        <taxon>Thermococcales</taxon>
        <taxon>Thermococcaceae</taxon>
        <taxon>Thermococcus</taxon>
    </lineage>
</organism>
<dbReference type="SUPFAM" id="SSF52518">
    <property type="entry name" value="Thiamin diphosphate-binding fold (THDP-binding)"/>
    <property type="match status" value="1"/>
</dbReference>
<keyword evidence="3" id="KW-0786">Thiamine pyrophosphate</keyword>
<name>F0LJC9_THEBM</name>
<proteinExistence type="inferred from homology"/>
<evidence type="ECO:0000256" key="3">
    <source>
        <dbReference type="ARBA" id="ARBA00023052"/>
    </source>
</evidence>
<dbReference type="GO" id="GO:0006082">
    <property type="term" value="P:organic acid metabolic process"/>
    <property type="evidence" value="ECO:0007669"/>
    <property type="project" value="UniProtKB-ARBA"/>
</dbReference>
<dbReference type="EMBL" id="CP002372">
    <property type="protein sequence ID" value="ADT83395.1"/>
    <property type="molecule type" value="Genomic_DNA"/>
</dbReference>
<dbReference type="PANTHER" id="PTHR47514">
    <property type="entry name" value="TRANSKETOLASE N-TERMINAL SECTION-RELATED"/>
    <property type="match status" value="1"/>
</dbReference>
<dbReference type="RefSeq" id="WP_013466693.1">
    <property type="nucleotide sequence ID" value="NC_014804.1"/>
</dbReference>
<protein>
    <submittedName>
        <fullName evidence="5">Transketolase</fullName>
    </submittedName>
</protein>
<evidence type="ECO:0000259" key="4">
    <source>
        <dbReference type="Pfam" id="PF00456"/>
    </source>
</evidence>
<evidence type="ECO:0000313" key="5">
    <source>
        <dbReference type="EMBL" id="ADT83395.1"/>
    </source>
</evidence>
<keyword evidence="6" id="KW-1185">Reference proteome</keyword>
<dbReference type="GO" id="GO:0044272">
    <property type="term" value="P:sulfur compound biosynthetic process"/>
    <property type="evidence" value="ECO:0007669"/>
    <property type="project" value="UniProtKB-ARBA"/>
</dbReference>
<reference evidence="5 6" key="1">
    <citation type="journal article" date="2011" name="J. Bacteriol.">
        <title>Complete genome sequence of the hyperthermophilic, piezophilic, heterotrophic, and carboxydotrophic archaeon Thermococcus barophilus MP.</title>
        <authorList>
            <person name="Vannier P."/>
            <person name="Marteinsson V.T."/>
            <person name="Fridjonsson O.H."/>
            <person name="Oger P."/>
            <person name="Jebbar M."/>
        </authorList>
    </citation>
    <scope>NUCLEOTIDE SEQUENCE [LARGE SCALE GENOMIC DNA]</scope>
    <source>
        <strain evidence="6">DSM 11836 / MP</strain>
    </source>
</reference>
<dbReference type="PATRIC" id="fig|391623.17.peg.418"/>
<dbReference type="InterPro" id="IPR005474">
    <property type="entry name" value="Transketolase_N"/>
</dbReference>
<dbReference type="Pfam" id="PF00456">
    <property type="entry name" value="Transketolase_N"/>
    <property type="match status" value="1"/>
</dbReference>
<dbReference type="HOGENOM" id="CLU_009227_4_1_2"/>
<accession>F0LJC9</accession>
<dbReference type="AlphaFoldDB" id="F0LJC9"/>
<comment type="similarity">
    <text evidence="2">Belongs to the transketolase family.</text>
</comment>
<sequence length="221" mass="24503">MSESLIHLVLSDKLKEMLSGVNNFHLNSSMTCLEILKAVIAKKRENDVIILSKGHSAPAFYVILSGLGLLSEDELKSFANLDGLPSHVIRGFPFIEVSSGSLGQGLSVANGIALASKLEGEERNVYVILGDGELDEGQIWEAAMTSSHYRLDNVIAIVDRNFRQLTGMTEEIMSKEPLAEKWNSFGWEVFEVENNAEKLLKLLFELDKVKGKPKVIIAKWE</sequence>
<feature type="domain" description="Transketolase N-terminal" evidence="4">
    <location>
        <begin position="45"/>
        <end position="218"/>
    </location>
</feature>
<dbReference type="KEGG" id="tba:TERMP_00418"/>
<dbReference type="eggNOG" id="arCOG01053">
    <property type="taxonomic scope" value="Archaea"/>
</dbReference>
<dbReference type="PANTHER" id="PTHR47514:SF1">
    <property type="entry name" value="TRANSKETOLASE N-TERMINAL SECTION-RELATED"/>
    <property type="match status" value="1"/>
</dbReference>
<comment type="cofactor">
    <cofactor evidence="1">
        <name>thiamine diphosphate</name>
        <dbReference type="ChEBI" id="CHEBI:58937"/>
    </cofactor>
</comment>
<evidence type="ECO:0000256" key="1">
    <source>
        <dbReference type="ARBA" id="ARBA00001964"/>
    </source>
</evidence>
<gene>
    <name evidence="5" type="ordered locus">TERMP_00418</name>
</gene>